<keyword evidence="3" id="KW-1185">Reference proteome</keyword>
<name>A0A9N9CHM1_9GLOM</name>
<evidence type="ECO:0000313" key="2">
    <source>
        <dbReference type="EMBL" id="CAG8603876.1"/>
    </source>
</evidence>
<evidence type="ECO:0000256" key="1">
    <source>
        <dbReference type="SAM" id="MobiDB-lite"/>
    </source>
</evidence>
<dbReference type="AlphaFoldDB" id="A0A9N9CHM1"/>
<sequence length="49" mass="5517">MVSRWVNASSKWTSETKEKSKRVGSGLKPVNPVPILEDVEQADVKFDDK</sequence>
<gene>
    <name evidence="2" type="ORF">FCALED_LOCUS8724</name>
</gene>
<feature type="region of interest" description="Disordered" evidence="1">
    <location>
        <begin position="1"/>
        <end position="31"/>
    </location>
</feature>
<organism evidence="2 3">
    <name type="scientific">Funneliformis caledonium</name>
    <dbReference type="NCBI Taxonomy" id="1117310"/>
    <lineage>
        <taxon>Eukaryota</taxon>
        <taxon>Fungi</taxon>
        <taxon>Fungi incertae sedis</taxon>
        <taxon>Mucoromycota</taxon>
        <taxon>Glomeromycotina</taxon>
        <taxon>Glomeromycetes</taxon>
        <taxon>Glomerales</taxon>
        <taxon>Glomeraceae</taxon>
        <taxon>Funneliformis</taxon>
    </lineage>
</organism>
<comment type="caution">
    <text evidence="2">The sequence shown here is derived from an EMBL/GenBank/DDBJ whole genome shotgun (WGS) entry which is preliminary data.</text>
</comment>
<accession>A0A9N9CHM1</accession>
<evidence type="ECO:0000313" key="3">
    <source>
        <dbReference type="Proteomes" id="UP000789570"/>
    </source>
</evidence>
<reference evidence="2" key="1">
    <citation type="submission" date="2021-06" db="EMBL/GenBank/DDBJ databases">
        <authorList>
            <person name="Kallberg Y."/>
            <person name="Tangrot J."/>
            <person name="Rosling A."/>
        </authorList>
    </citation>
    <scope>NUCLEOTIDE SEQUENCE</scope>
    <source>
        <strain evidence="2">UK204</strain>
    </source>
</reference>
<dbReference type="Proteomes" id="UP000789570">
    <property type="component" value="Unassembled WGS sequence"/>
</dbReference>
<protein>
    <submittedName>
        <fullName evidence="2">11526_t:CDS:1</fullName>
    </submittedName>
</protein>
<dbReference type="EMBL" id="CAJVPQ010002644">
    <property type="protein sequence ID" value="CAG8603876.1"/>
    <property type="molecule type" value="Genomic_DNA"/>
</dbReference>
<proteinExistence type="predicted"/>